<proteinExistence type="predicted"/>
<keyword evidence="3" id="KW-1185">Reference proteome</keyword>
<keyword evidence="1" id="KW-1133">Transmembrane helix</keyword>
<organism evidence="2 3">
    <name type="scientific">Trichinella spiralis</name>
    <name type="common">Trichina worm</name>
    <dbReference type="NCBI Taxonomy" id="6334"/>
    <lineage>
        <taxon>Eukaryota</taxon>
        <taxon>Metazoa</taxon>
        <taxon>Ecdysozoa</taxon>
        <taxon>Nematoda</taxon>
        <taxon>Enoplea</taxon>
        <taxon>Dorylaimia</taxon>
        <taxon>Trichinellida</taxon>
        <taxon>Trichinellidae</taxon>
        <taxon>Trichinella</taxon>
    </lineage>
</organism>
<dbReference type="InParanoid" id="A0A0V1BAT8"/>
<keyword evidence="1" id="KW-0812">Transmembrane</keyword>
<feature type="transmembrane region" description="Helical" evidence="1">
    <location>
        <begin position="17"/>
        <end position="35"/>
    </location>
</feature>
<protein>
    <submittedName>
        <fullName evidence="2">Uncharacterized protein</fullName>
    </submittedName>
</protein>
<dbReference type="Proteomes" id="UP000054776">
    <property type="component" value="Unassembled WGS sequence"/>
</dbReference>
<dbReference type="AlphaFoldDB" id="A0A0V1BAT8"/>
<sequence>LNAESEQKSSCRLKEKILISRSMVATMAVIIYFCTGHRRNLCGLEKKSTKRCESKRCTVRDDLIPLFHGPALLNPVYGQVELYRRL</sequence>
<accession>A0A0V1BAT8</accession>
<comment type="caution">
    <text evidence="2">The sequence shown here is derived from an EMBL/GenBank/DDBJ whole genome shotgun (WGS) entry which is preliminary data.</text>
</comment>
<evidence type="ECO:0000313" key="3">
    <source>
        <dbReference type="Proteomes" id="UP000054776"/>
    </source>
</evidence>
<reference evidence="2 3" key="1">
    <citation type="submission" date="2015-01" db="EMBL/GenBank/DDBJ databases">
        <title>Evolution of Trichinella species and genotypes.</title>
        <authorList>
            <person name="Korhonen P.K."/>
            <person name="Edoardo P."/>
            <person name="Giuseppe L.R."/>
            <person name="Gasser R.B."/>
        </authorList>
    </citation>
    <scope>NUCLEOTIDE SEQUENCE [LARGE SCALE GENOMIC DNA]</scope>
    <source>
        <strain evidence="2">ISS3</strain>
    </source>
</reference>
<feature type="non-terminal residue" evidence="2">
    <location>
        <position position="1"/>
    </location>
</feature>
<gene>
    <name evidence="2" type="ORF">T01_1636</name>
</gene>
<name>A0A0V1BAT8_TRISP</name>
<evidence type="ECO:0000256" key="1">
    <source>
        <dbReference type="SAM" id="Phobius"/>
    </source>
</evidence>
<keyword evidence="1" id="KW-0472">Membrane</keyword>
<dbReference type="OrthoDB" id="10273597at2759"/>
<evidence type="ECO:0000313" key="2">
    <source>
        <dbReference type="EMBL" id="KRY34047.1"/>
    </source>
</evidence>
<dbReference type="EMBL" id="JYDH01000073">
    <property type="protein sequence ID" value="KRY34047.1"/>
    <property type="molecule type" value="Genomic_DNA"/>
</dbReference>